<name>A0A5B7FN36_PORTR</name>
<evidence type="ECO:0008006" key="3">
    <source>
        <dbReference type="Google" id="ProtNLM"/>
    </source>
</evidence>
<accession>A0A5B7FN36</accession>
<reference evidence="1 2" key="1">
    <citation type="submission" date="2019-05" db="EMBL/GenBank/DDBJ databases">
        <title>Another draft genome of Portunus trituberculatus and its Hox gene families provides insights of decapod evolution.</title>
        <authorList>
            <person name="Jeong J.-H."/>
            <person name="Song I."/>
            <person name="Kim S."/>
            <person name="Choi T."/>
            <person name="Kim D."/>
            <person name="Ryu S."/>
            <person name="Kim W."/>
        </authorList>
    </citation>
    <scope>NUCLEOTIDE SEQUENCE [LARGE SCALE GENOMIC DNA]</scope>
    <source>
        <tissue evidence="1">Muscle</tissue>
    </source>
</reference>
<evidence type="ECO:0000313" key="2">
    <source>
        <dbReference type="Proteomes" id="UP000324222"/>
    </source>
</evidence>
<sequence>MRNDLTCSHAHALESSEFSSIWLRFNTHSLSEFIYAVYRSPNSSDYSKFFDYLTSRVKHILSLYSFAEIFILGGFNIHHQLWVFSPFTDHPGELAFNFAIFHDLEHLVQYPIRIPDRFGGYAQHS</sequence>
<organism evidence="1 2">
    <name type="scientific">Portunus trituberculatus</name>
    <name type="common">Swimming crab</name>
    <name type="synonym">Neptunus trituberculatus</name>
    <dbReference type="NCBI Taxonomy" id="210409"/>
    <lineage>
        <taxon>Eukaryota</taxon>
        <taxon>Metazoa</taxon>
        <taxon>Ecdysozoa</taxon>
        <taxon>Arthropoda</taxon>
        <taxon>Crustacea</taxon>
        <taxon>Multicrustacea</taxon>
        <taxon>Malacostraca</taxon>
        <taxon>Eumalacostraca</taxon>
        <taxon>Eucarida</taxon>
        <taxon>Decapoda</taxon>
        <taxon>Pleocyemata</taxon>
        <taxon>Brachyura</taxon>
        <taxon>Eubrachyura</taxon>
        <taxon>Portunoidea</taxon>
        <taxon>Portunidae</taxon>
        <taxon>Portuninae</taxon>
        <taxon>Portunus</taxon>
    </lineage>
</organism>
<evidence type="ECO:0000313" key="1">
    <source>
        <dbReference type="EMBL" id="MPC46629.1"/>
    </source>
</evidence>
<dbReference type="InterPro" id="IPR036691">
    <property type="entry name" value="Endo/exonu/phosph_ase_sf"/>
</dbReference>
<dbReference type="EMBL" id="VSRR010007300">
    <property type="protein sequence ID" value="MPC46629.1"/>
    <property type="molecule type" value="Genomic_DNA"/>
</dbReference>
<dbReference type="Gene3D" id="3.60.10.10">
    <property type="entry name" value="Endonuclease/exonuclease/phosphatase"/>
    <property type="match status" value="1"/>
</dbReference>
<protein>
    <recommendedName>
        <fullName evidence="3">Endonuclease/exonuclease/phosphatase domain-containing protein</fullName>
    </recommendedName>
</protein>
<dbReference type="SUPFAM" id="SSF56219">
    <property type="entry name" value="DNase I-like"/>
    <property type="match status" value="1"/>
</dbReference>
<proteinExistence type="predicted"/>
<dbReference type="Proteomes" id="UP000324222">
    <property type="component" value="Unassembled WGS sequence"/>
</dbReference>
<keyword evidence="2" id="KW-1185">Reference proteome</keyword>
<dbReference type="AlphaFoldDB" id="A0A5B7FN36"/>
<comment type="caution">
    <text evidence="1">The sequence shown here is derived from an EMBL/GenBank/DDBJ whole genome shotgun (WGS) entry which is preliminary data.</text>
</comment>
<gene>
    <name evidence="1" type="ORF">E2C01_040353</name>
</gene>